<dbReference type="KEGG" id="bci:BCI_0450"/>
<reference evidence="10 11" key="1">
    <citation type="journal article" date="2006" name="PLoS Biol.">
        <title>Metabolic complementarity and genomics of the dual bacterial symbiosis of sharpshooters.</title>
        <authorList>
            <person name="Wu D."/>
            <person name="Daugherty S.C."/>
            <person name="Van Aken S.E."/>
            <person name="Pai G.H."/>
            <person name="Watkins K.L."/>
            <person name="Khouri H."/>
            <person name="Tallon L.J."/>
            <person name="Zaborsky J.M."/>
            <person name="Dunbar H.E."/>
            <person name="Tran P.L."/>
            <person name="Moran N.A."/>
            <person name="Eisen J.A."/>
        </authorList>
    </citation>
    <scope>NUCLEOTIDE SEQUENCE [LARGE SCALE GENOMIC DNA]</scope>
    <source>
        <strain evidence="10">Hc</strain>
    </source>
</reference>
<evidence type="ECO:0000256" key="3">
    <source>
        <dbReference type="ARBA" id="ARBA00022475"/>
    </source>
</evidence>
<evidence type="ECO:0000313" key="11">
    <source>
        <dbReference type="Proteomes" id="UP000002427"/>
    </source>
</evidence>
<keyword evidence="11" id="KW-1185">Reference proteome</keyword>
<evidence type="ECO:0000313" key="10">
    <source>
        <dbReference type="EMBL" id="ABF14356.1"/>
    </source>
</evidence>
<evidence type="ECO:0000256" key="8">
    <source>
        <dbReference type="ARBA" id="ARBA00023136"/>
    </source>
</evidence>
<accession>Q1LT23</accession>
<feature type="transmembrane region" description="Helical" evidence="9">
    <location>
        <begin position="138"/>
        <end position="162"/>
    </location>
</feature>
<evidence type="ECO:0000256" key="4">
    <source>
        <dbReference type="ARBA" id="ARBA00022597"/>
    </source>
</evidence>
<feature type="transmembrane region" description="Helical" evidence="9">
    <location>
        <begin position="62"/>
        <end position="87"/>
    </location>
</feature>
<evidence type="ECO:0000256" key="9">
    <source>
        <dbReference type="SAM" id="Phobius"/>
    </source>
</evidence>
<dbReference type="Proteomes" id="UP000002427">
    <property type="component" value="Chromosome"/>
</dbReference>
<dbReference type="NCBIfam" id="NF011647">
    <property type="entry name" value="PRK15065.1"/>
    <property type="match status" value="1"/>
</dbReference>
<dbReference type="RefSeq" id="WP_011520624.1">
    <property type="nucleotide sequence ID" value="NC_007984.1"/>
</dbReference>
<evidence type="ECO:0000256" key="6">
    <source>
        <dbReference type="ARBA" id="ARBA00022692"/>
    </source>
</evidence>
<feature type="transmembrane region" description="Helical" evidence="9">
    <location>
        <begin position="174"/>
        <end position="197"/>
    </location>
</feature>
<dbReference type="PANTHER" id="PTHR32502:SF4">
    <property type="entry name" value="PTS SYSTEM MANNOSE-SPECIFIC EIIC COMPONENT"/>
    <property type="match status" value="1"/>
</dbReference>
<dbReference type="PROSITE" id="PS51106">
    <property type="entry name" value="PTS_EIIC_TYPE_4"/>
    <property type="match status" value="1"/>
</dbReference>
<feature type="transmembrane region" description="Helical" evidence="9">
    <location>
        <begin position="33"/>
        <end position="56"/>
    </location>
</feature>
<name>Q1LT23_BAUCH</name>
<dbReference type="EMBL" id="CP000238">
    <property type="protein sequence ID" value="ABF14356.1"/>
    <property type="molecule type" value="Genomic_DNA"/>
</dbReference>
<dbReference type="AlphaFoldDB" id="Q1LT23"/>
<evidence type="ECO:0000256" key="7">
    <source>
        <dbReference type="ARBA" id="ARBA00022989"/>
    </source>
</evidence>
<keyword evidence="7 9" id="KW-1133">Transmembrane helix</keyword>
<organism evidence="10 11">
    <name type="scientific">Baumannia cicadellinicola subsp. Homalodisca coagulata</name>
    <dbReference type="NCBI Taxonomy" id="374463"/>
    <lineage>
        <taxon>Bacteria</taxon>
        <taxon>Pseudomonadati</taxon>
        <taxon>Pseudomonadota</taxon>
        <taxon>Gammaproteobacteria</taxon>
        <taxon>Candidatus Palibaumannia</taxon>
    </lineage>
</organism>
<dbReference type="GO" id="GO:0005886">
    <property type="term" value="C:plasma membrane"/>
    <property type="evidence" value="ECO:0007669"/>
    <property type="project" value="UniProtKB-SubCell"/>
</dbReference>
<keyword evidence="3" id="KW-1003">Cell membrane</keyword>
<dbReference type="HOGENOM" id="CLU_069101_0_0_6"/>
<feature type="transmembrane region" description="Helical" evidence="9">
    <location>
        <begin position="6"/>
        <end position="24"/>
    </location>
</feature>
<dbReference type="STRING" id="374463.BCI_0450"/>
<evidence type="ECO:0000256" key="5">
    <source>
        <dbReference type="ARBA" id="ARBA00022683"/>
    </source>
</evidence>
<keyword evidence="4" id="KW-0762">Sugar transport</keyword>
<dbReference type="PANTHER" id="PTHR32502">
    <property type="entry name" value="N-ACETYLGALACTOSAMINE PERMEASE II COMPONENT-RELATED"/>
    <property type="match status" value="1"/>
</dbReference>
<comment type="subcellular location">
    <subcellularLocation>
        <location evidence="1">Cell membrane</location>
        <topology evidence="1">Multi-pass membrane protein</topology>
    </subcellularLocation>
</comment>
<evidence type="ECO:0000256" key="2">
    <source>
        <dbReference type="ARBA" id="ARBA00022448"/>
    </source>
</evidence>
<sequence>MEISTLQIMLIFIIGCIAGIESILDEFQLHRPLIVCTLVGMILGDIKTGIMIGGVLEMIALGWMNIGAAVAPDATLAAIIAAILVIAGHQHINAGIALAIPIAAAGQILTIIVRTIAIGFQHAADRNAERGNLNAINYIHLSALILHAMRIAIPAVIVSLSVNTETMHTILNSIPAVVTNGLNIVGGMIVVIGYAMVINMIRTGYLMPFLYLGFIAAAFTNLNIVALGITGLMIAILYSQLNSKNHESVKNNISAQNKSNIDNELD</sequence>
<keyword evidence="2" id="KW-0813">Transport</keyword>
<evidence type="ECO:0000256" key="1">
    <source>
        <dbReference type="ARBA" id="ARBA00004651"/>
    </source>
</evidence>
<dbReference type="InterPro" id="IPR004700">
    <property type="entry name" value="PTS_IIC_man"/>
</dbReference>
<dbReference type="InterPro" id="IPR050303">
    <property type="entry name" value="GatZ_KbaZ_carbometab"/>
</dbReference>
<feature type="transmembrane region" description="Helical" evidence="9">
    <location>
        <begin position="94"/>
        <end position="118"/>
    </location>
</feature>
<keyword evidence="8 9" id="KW-0472">Membrane</keyword>
<dbReference type="OrthoDB" id="7058816at2"/>
<protein>
    <submittedName>
        <fullName evidence="10">PTS system, mannose/fructose/sorbose family, IIC component</fullName>
    </submittedName>
</protein>
<dbReference type="NCBIfam" id="TIGR00822">
    <property type="entry name" value="EII-Sor"/>
    <property type="match status" value="1"/>
</dbReference>
<dbReference type="GO" id="GO:0009401">
    <property type="term" value="P:phosphoenolpyruvate-dependent sugar phosphotransferase system"/>
    <property type="evidence" value="ECO:0007669"/>
    <property type="project" value="UniProtKB-KW"/>
</dbReference>
<keyword evidence="6 9" id="KW-0812">Transmembrane</keyword>
<keyword evidence="5" id="KW-0598">Phosphotransferase system</keyword>
<feature type="transmembrane region" description="Helical" evidence="9">
    <location>
        <begin position="209"/>
        <end position="238"/>
    </location>
</feature>
<gene>
    <name evidence="10" type="ordered locus">BCI_0450</name>
</gene>
<proteinExistence type="predicted"/>
<dbReference type="Pfam" id="PF03609">
    <property type="entry name" value="EII-Sor"/>
    <property type="match status" value="1"/>
</dbReference>